<dbReference type="EMBL" id="UHDZ01000001">
    <property type="protein sequence ID" value="SUM71072.1"/>
    <property type="molecule type" value="Genomic_DNA"/>
</dbReference>
<accession>A0A380H3K1</accession>
<keyword evidence="2" id="KW-1185">Reference proteome</keyword>
<organism evidence="1 2">
    <name type="scientific">Staphylococcus saccharolyticus</name>
    <dbReference type="NCBI Taxonomy" id="33028"/>
    <lineage>
        <taxon>Bacteria</taxon>
        <taxon>Bacillati</taxon>
        <taxon>Bacillota</taxon>
        <taxon>Bacilli</taxon>
        <taxon>Bacillales</taxon>
        <taxon>Staphylococcaceae</taxon>
        <taxon>Staphylococcus</taxon>
    </lineage>
</organism>
<evidence type="ECO:0000313" key="2">
    <source>
        <dbReference type="Proteomes" id="UP000255425"/>
    </source>
</evidence>
<dbReference type="AlphaFoldDB" id="A0A380H3K1"/>
<reference evidence="1 2" key="1">
    <citation type="submission" date="2018-06" db="EMBL/GenBank/DDBJ databases">
        <authorList>
            <consortium name="Pathogen Informatics"/>
            <person name="Doyle S."/>
        </authorList>
    </citation>
    <scope>NUCLEOTIDE SEQUENCE [LARGE SCALE GENOMIC DNA]</scope>
    <source>
        <strain evidence="1 2">NCTC11807</strain>
    </source>
</reference>
<sequence length="30" mass="3516">MGNKNHNKFYLIIEDVLPESIVKTLKVKML</sequence>
<protein>
    <submittedName>
        <fullName evidence="1">ACT domain-containing protein</fullName>
    </submittedName>
</protein>
<proteinExistence type="predicted"/>
<evidence type="ECO:0000313" key="1">
    <source>
        <dbReference type="EMBL" id="SUM71072.1"/>
    </source>
</evidence>
<name>A0A380H3K1_9STAP</name>
<gene>
    <name evidence="1" type="ORF">NCTC11807_01383</name>
</gene>
<dbReference type="Proteomes" id="UP000255425">
    <property type="component" value="Unassembled WGS sequence"/>
</dbReference>